<dbReference type="InterPro" id="IPR023393">
    <property type="entry name" value="START-like_dom_sf"/>
</dbReference>
<organism evidence="2 3">
    <name type="scientific">Sediminivirga luteola</name>
    <dbReference type="NCBI Taxonomy" id="1774748"/>
    <lineage>
        <taxon>Bacteria</taxon>
        <taxon>Bacillati</taxon>
        <taxon>Actinomycetota</taxon>
        <taxon>Actinomycetes</taxon>
        <taxon>Micrococcales</taxon>
        <taxon>Brevibacteriaceae</taxon>
        <taxon>Sediminivirga</taxon>
    </lineage>
</organism>
<proteinExistence type="predicted"/>
<sequence length="158" mass="18091">MFQQDRPFRFTSVWTVPAPPERVWEILSDADSWPSWWPGVSTARTVRTAGDQDDPTGTRVVLTVRSPLGYRLRFRIELTGAERPRRASMSVSGDLHGTGRWEARPDPARQGRTRIVLLWHVGSRRRLVRATGRLARGAHRLVMTAGERGLRRRLRTRG</sequence>
<keyword evidence="3" id="KW-1185">Reference proteome</keyword>
<dbReference type="AlphaFoldDB" id="A0A8J2TVD8"/>
<dbReference type="SUPFAM" id="SSF55961">
    <property type="entry name" value="Bet v1-like"/>
    <property type="match status" value="1"/>
</dbReference>
<dbReference type="EMBL" id="BMFY01000001">
    <property type="protein sequence ID" value="GGA03952.1"/>
    <property type="molecule type" value="Genomic_DNA"/>
</dbReference>
<evidence type="ECO:0000256" key="1">
    <source>
        <dbReference type="SAM" id="MobiDB-lite"/>
    </source>
</evidence>
<evidence type="ECO:0000313" key="3">
    <source>
        <dbReference type="Proteomes" id="UP000616114"/>
    </source>
</evidence>
<feature type="compositionally biased region" description="Basic and acidic residues" evidence="1">
    <location>
        <begin position="97"/>
        <end position="106"/>
    </location>
</feature>
<dbReference type="InterPro" id="IPR019587">
    <property type="entry name" value="Polyketide_cyclase/dehydratase"/>
</dbReference>
<evidence type="ECO:0008006" key="4">
    <source>
        <dbReference type="Google" id="ProtNLM"/>
    </source>
</evidence>
<gene>
    <name evidence="2" type="ORF">GCM10011333_03420</name>
</gene>
<protein>
    <recommendedName>
        <fullName evidence="4">Polyketide cyclase</fullName>
    </recommendedName>
</protein>
<feature type="region of interest" description="Disordered" evidence="1">
    <location>
        <begin position="85"/>
        <end position="106"/>
    </location>
</feature>
<name>A0A8J2TVD8_9MICO</name>
<dbReference type="RefSeq" id="WP_188549178.1">
    <property type="nucleotide sequence ID" value="NZ_BMFY01000001.1"/>
</dbReference>
<evidence type="ECO:0000313" key="2">
    <source>
        <dbReference type="EMBL" id="GGA03952.1"/>
    </source>
</evidence>
<dbReference type="Pfam" id="PF10604">
    <property type="entry name" value="Polyketide_cyc2"/>
    <property type="match status" value="1"/>
</dbReference>
<reference evidence="2" key="1">
    <citation type="journal article" date="2014" name="Int. J. Syst. Evol. Microbiol.">
        <title>Complete genome sequence of Corynebacterium casei LMG S-19264T (=DSM 44701T), isolated from a smear-ripened cheese.</title>
        <authorList>
            <consortium name="US DOE Joint Genome Institute (JGI-PGF)"/>
            <person name="Walter F."/>
            <person name="Albersmeier A."/>
            <person name="Kalinowski J."/>
            <person name="Ruckert C."/>
        </authorList>
    </citation>
    <scope>NUCLEOTIDE SEQUENCE</scope>
    <source>
        <strain evidence="2">CGMCC 1.12785</strain>
    </source>
</reference>
<comment type="caution">
    <text evidence="2">The sequence shown here is derived from an EMBL/GenBank/DDBJ whole genome shotgun (WGS) entry which is preliminary data.</text>
</comment>
<dbReference type="Gene3D" id="3.30.530.20">
    <property type="match status" value="1"/>
</dbReference>
<accession>A0A8J2TVD8</accession>
<dbReference type="Proteomes" id="UP000616114">
    <property type="component" value="Unassembled WGS sequence"/>
</dbReference>
<reference evidence="2" key="2">
    <citation type="submission" date="2020-09" db="EMBL/GenBank/DDBJ databases">
        <authorList>
            <person name="Sun Q."/>
            <person name="Zhou Y."/>
        </authorList>
    </citation>
    <scope>NUCLEOTIDE SEQUENCE</scope>
    <source>
        <strain evidence="2">CGMCC 1.12785</strain>
    </source>
</reference>